<sequence length="45" mass="5469">MYNLGLYHFLGEIREFDNEYAFEENCNHSHQNFRCNVCVRKGEKL</sequence>
<protein>
    <submittedName>
        <fullName evidence="1">Uncharacterized protein</fullName>
    </submittedName>
</protein>
<evidence type="ECO:0000313" key="1">
    <source>
        <dbReference type="EMBL" id="MBX51614.1"/>
    </source>
</evidence>
<reference evidence="1" key="1">
    <citation type="submission" date="2018-02" db="EMBL/GenBank/DDBJ databases">
        <title>Rhizophora mucronata_Transcriptome.</title>
        <authorList>
            <person name="Meera S.P."/>
            <person name="Sreeshan A."/>
            <person name="Augustine A."/>
        </authorList>
    </citation>
    <scope>NUCLEOTIDE SEQUENCE</scope>
    <source>
        <tissue evidence="1">Leaf</tissue>
    </source>
</reference>
<proteinExistence type="predicted"/>
<dbReference type="AlphaFoldDB" id="A0A2P2PA30"/>
<name>A0A2P2PA30_RHIMU</name>
<dbReference type="EMBL" id="GGEC01071130">
    <property type="protein sequence ID" value="MBX51614.1"/>
    <property type="molecule type" value="Transcribed_RNA"/>
</dbReference>
<accession>A0A2P2PA30</accession>
<organism evidence="1">
    <name type="scientific">Rhizophora mucronata</name>
    <name type="common">Asiatic mangrove</name>
    <dbReference type="NCBI Taxonomy" id="61149"/>
    <lineage>
        <taxon>Eukaryota</taxon>
        <taxon>Viridiplantae</taxon>
        <taxon>Streptophyta</taxon>
        <taxon>Embryophyta</taxon>
        <taxon>Tracheophyta</taxon>
        <taxon>Spermatophyta</taxon>
        <taxon>Magnoliopsida</taxon>
        <taxon>eudicotyledons</taxon>
        <taxon>Gunneridae</taxon>
        <taxon>Pentapetalae</taxon>
        <taxon>rosids</taxon>
        <taxon>fabids</taxon>
        <taxon>Malpighiales</taxon>
        <taxon>Rhizophoraceae</taxon>
        <taxon>Rhizophora</taxon>
    </lineage>
</organism>